<evidence type="ECO:0000256" key="5">
    <source>
        <dbReference type="SAM" id="Phobius"/>
    </source>
</evidence>
<name>A0ABX1LZL0_9CYAN</name>
<dbReference type="RefSeq" id="WP_169263243.1">
    <property type="nucleotide sequence ID" value="NZ_QMEC01000005.1"/>
</dbReference>
<feature type="compositionally biased region" description="Basic and acidic residues" evidence="4">
    <location>
        <begin position="462"/>
        <end position="485"/>
    </location>
</feature>
<accession>A0ABX1LZL0</accession>
<keyword evidence="5" id="KW-1133">Transmembrane helix</keyword>
<keyword evidence="5" id="KW-0812">Transmembrane</keyword>
<dbReference type="InterPro" id="IPR058792">
    <property type="entry name" value="Beta-barrel_RND_2"/>
</dbReference>
<comment type="similarity">
    <text evidence="1">Belongs to the membrane fusion protein (MFP) (TC 8.A.1) family.</text>
</comment>
<dbReference type="PANTHER" id="PTHR30097:SF4">
    <property type="entry name" value="SLR6042 PROTEIN"/>
    <property type="match status" value="1"/>
</dbReference>
<feature type="transmembrane region" description="Helical" evidence="5">
    <location>
        <begin position="494"/>
        <end position="516"/>
    </location>
</feature>
<dbReference type="InterPro" id="IPR006143">
    <property type="entry name" value="RND_pump_MFP"/>
</dbReference>
<keyword evidence="2" id="KW-0813">Transport</keyword>
<dbReference type="PANTHER" id="PTHR30097">
    <property type="entry name" value="CATION EFFLUX SYSTEM PROTEIN CUSB"/>
    <property type="match status" value="1"/>
</dbReference>
<evidence type="ECO:0000259" key="7">
    <source>
        <dbReference type="Pfam" id="PF25975"/>
    </source>
</evidence>
<dbReference type="Gene3D" id="2.40.420.20">
    <property type="match status" value="1"/>
</dbReference>
<feature type="region of interest" description="Disordered" evidence="4">
    <location>
        <begin position="456"/>
        <end position="485"/>
    </location>
</feature>
<dbReference type="Proteomes" id="UP000762253">
    <property type="component" value="Unassembled WGS sequence"/>
</dbReference>
<sequence length="569" mass="61090">MHSLEPSQKSTTLRCISGGLLSLLLLIAPTVVLAHGGDGDEFQGGSETSQSGGSVEVDALTAKQLGIKVEPVKRQRLSVGIKTTGQIETLPSQKAEVTTPISKAKVVELLVEPGAVVKKGQPVAVVTSPDLVELRVNSQEKLAEGQADLQQAQADLRLAQQNYEKYQQIAADEIASAQSKVTFAQEKYDKDKVVADAGALPRRNALESQTQLAEAKAVLTTALSRRDVIDAENKLELAKSTVQLAKKRIQLSNTNYETRLQQLGNSANAKGLVTVTAPISGRVADREVTIGQSFNDVGGKLITIVNDSRVYATANIYEKDLGKVRRGQRVSLKVASVPNRTFTGRVAVVGSVVEGETRVVPVKAEVDNPSGVLKPGMFAELEVLTDQTSAATLAIPKSAVVEANNKTIVYVQNGNAFKSTEVTLGQTSGDLVEVTQGLSQGNSIVTQRAPQLYAQSLRGGSKSKEEEEEHSHKEEGNSHSQETKAEAHNFGLPLWLIGALGGTAIATGAFIIGSSWSSRRTRSRMVEMGNIEYDATPYETEIHIDNHKQPTLSTSAKQDEERENPHQPH</sequence>
<comment type="caution">
    <text evidence="8">The sequence shown here is derived from an EMBL/GenBank/DDBJ whole genome shotgun (WGS) entry which is preliminary data.</text>
</comment>
<evidence type="ECO:0000256" key="1">
    <source>
        <dbReference type="ARBA" id="ARBA00009477"/>
    </source>
</evidence>
<evidence type="ECO:0000313" key="8">
    <source>
        <dbReference type="EMBL" id="NMF61652.1"/>
    </source>
</evidence>
<evidence type="ECO:0000313" key="9">
    <source>
        <dbReference type="Proteomes" id="UP000762253"/>
    </source>
</evidence>
<dbReference type="InterPro" id="IPR058649">
    <property type="entry name" value="CzcB_C"/>
</dbReference>
<reference evidence="8 9" key="1">
    <citation type="submission" date="2018-06" db="EMBL/GenBank/DDBJ databases">
        <title>Comparative genomics of Brasilonema spp. strains.</title>
        <authorList>
            <person name="Alvarenga D.O."/>
            <person name="Fiore M.F."/>
            <person name="Varani A.M."/>
        </authorList>
    </citation>
    <scope>NUCLEOTIDE SEQUENCE [LARGE SCALE GENOMIC DNA]</scope>
    <source>
        <strain evidence="8 9">UFV-OR1</strain>
    </source>
</reference>
<feature type="compositionally biased region" description="Basic and acidic residues" evidence="4">
    <location>
        <begin position="557"/>
        <end position="569"/>
    </location>
</feature>
<organism evidence="8 9">
    <name type="scientific">Brasilonema octagenarum UFV-OR1</name>
    <dbReference type="NCBI Taxonomy" id="417115"/>
    <lineage>
        <taxon>Bacteria</taxon>
        <taxon>Bacillati</taxon>
        <taxon>Cyanobacteriota</taxon>
        <taxon>Cyanophyceae</taxon>
        <taxon>Nostocales</taxon>
        <taxon>Scytonemataceae</taxon>
        <taxon>Brasilonema</taxon>
        <taxon>Octagenarum group</taxon>
    </lineage>
</organism>
<evidence type="ECO:0000256" key="2">
    <source>
        <dbReference type="ARBA" id="ARBA00022448"/>
    </source>
</evidence>
<dbReference type="Pfam" id="PF25975">
    <property type="entry name" value="CzcB_C"/>
    <property type="match status" value="1"/>
</dbReference>
<evidence type="ECO:0000256" key="3">
    <source>
        <dbReference type="SAM" id="Coils"/>
    </source>
</evidence>
<feature type="region of interest" description="Disordered" evidence="4">
    <location>
        <begin position="545"/>
        <end position="569"/>
    </location>
</feature>
<feature type="coiled-coil region" evidence="3">
    <location>
        <begin position="135"/>
        <end position="169"/>
    </location>
</feature>
<keyword evidence="3" id="KW-0175">Coiled coil</keyword>
<feature type="domain" description="CzcB-like C-terminal circularly permuted SH3-like" evidence="7">
    <location>
        <begin position="393"/>
        <end position="447"/>
    </location>
</feature>
<keyword evidence="9" id="KW-1185">Reference proteome</keyword>
<gene>
    <name evidence="8" type="ORF">DP115_02140</name>
</gene>
<evidence type="ECO:0000259" key="6">
    <source>
        <dbReference type="Pfam" id="PF25954"/>
    </source>
</evidence>
<dbReference type="InterPro" id="IPR051909">
    <property type="entry name" value="MFP_Cation_Efflux"/>
</dbReference>
<evidence type="ECO:0000256" key="4">
    <source>
        <dbReference type="SAM" id="MobiDB-lite"/>
    </source>
</evidence>
<dbReference type="Gene3D" id="1.10.287.470">
    <property type="entry name" value="Helix hairpin bin"/>
    <property type="match status" value="1"/>
</dbReference>
<dbReference type="EMBL" id="QMEC01000005">
    <property type="protein sequence ID" value="NMF61652.1"/>
    <property type="molecule type" value="Genomic_DNA"/>
</dbReference>
<keyword evidence="5" id="KW-0472">Membrane</keyword>
<dbReference type="Pfam" id="PF25954">
    <property type="entry name" value="Beta-barrel_RND_2"/>
    <property type="match status" value="1"/>
</dbReference>
<dbReference type="Gene3D" id="2.40.30.170">
    <property type="match status" value="1"/>
</dbReference>
<dbReference type="SUPFAM" id="SSF111369">
    <property type="entry name" value="HlyD-like secretion proteins"/>
    <property type="match status" value="1"/>
</dbReference>
<protein>
    <submittedName>
        <fullName evidence="8">Efflux RND transporter periplasmic adaptor subunit</fullName>
    </submittedName>
</protein>
<feature type="domain" description="CusB-like beta-barrel" evidence="6">
    <location>
        <begin position="310"/>
        <end position="383"/>
    </location>
</feature>
<dbReference type="NCBIfam" id="TIGR01730">
    <property type="entry name" value="RND_mfp"/>
    <property type="match status" value="1"/>
</dbReference>
<proteinExistence type="inferred from homology"/>
<dbReference type="Gene3D" id="2.40.50.100">
    <property type="match status" value="1"/>
</dbReference>